<dbReference type="InterPro" id="IPR033985">
    <property type="entry name" value="SusD-like_N"/>
</dbReference>
<evidence type="ECO:0000313" key="3">
    <source>
        <dbReference type="EMBL" id="VYU45652.1"/>
    </source>
</evidence>
<feature type="domain" description="SusD-like N-terminal" evidence="2">
    <location>
        <begin position="22"/>
        <end position="230"/>
    </location>
</feature>
<dbReference type="Pfam" id="PF14322">
    <property type="entry name" value="SusD-like_3"/>
    <property type="match status" value="1"/>
</dbReference>
<proteinExistence type="predicted"/>
<dbReference type="EMBL" id="CACRUT010000016">
    <property type="protein sequence ID" value="VYU45652.1"/>
    <property type="molecule type" value="Genomic_DNA"/>
</dbReference>
<organism evidence="3">
    <name type="scientific">Paraprevotella clara</name>
    <dbReference type="NCBI Taxonomy" id="454154"/>
    <lineage>
        <taxon>Bacteria</taxon>
        <taxon>Pseudomonadati</taxon>
        <taxon>Bacteroidota</taxon>
        <taxon>Bacteroidia</taxon>
        <taxon>Bacteroidales</taxon>
        <taxon>Prevotellaceae</taxon>
        <taxon>Paraprevotella</taxon>
    </lineage>
</organism>
<dbReference type="InterPro" id="IPR011990">
    <property type="entry name" value="TPR-like_helical_dom_sf"/>
</dbReference>
<protein>
    <recommendedName>
        <fullName evidence="2">SusD-like N-terminal domain-containing protein</fullName>
    </recommendedName>
</protein>
<name>A0A6N3F0Y4_9BACT</name>
<sequence>MKFKYTAVALTALSLTVSSCNDFLDTMPDNRTELDTPEKITKILVTAYPTTNWNMIAEFSSDNTDDNGSKYTDGLTPVLSREIYQWKDTKESGNDCPSVLWSSCYKAIATANHALEAIEKLESENNTVNLSAQRGEALLCRAYGHFVLSYIFCEAWSESNKDKALGIPYATKPETTVAPHYERGTIGETYKNIEKDLEEGLQFIDDNNYTVPKYHFNRKAAYAFAARFYLYYQKYDQAIECANIALGDNAALVTRDWGALGKLSLNDNLQPDAYVDAANKANLLLITSRSFWGLYNGPLTTTNRYTHNPTIAKNETCMSTGIWGDCSTTLKQQAADYTSIPKVIFRKYPLFYMEYTDINAQVGYYNVVSSVFNTDETLLVRAEAYAMKKEYAKAIADMQIWQDAYTTSKVHLTEEAINKFYGNVAYYTPTKPTVKKELHPDFTVEAGTQENMIHFILHARRIQTLHDGLRWGDIKRYGITVYRRTVENRDITVTDTLLPDDPRRAIQLPSDVISAGLQPNPRNE</sequence>
<reference evidence="3" key="1">
    <citation type="submission" date="2019-11" db="EMBL/GenBank/DDBJ databases">
        <authorList>
            <person name="Feng L."/>
        </authorList>
    </citation>
    <scope>NUCLEOTIDE SEQUENCE</scope>
    <source>
        <strain evidence="3">PclaraLFYP37</strain>
    </source>
</reference>
<feature type="chain" id="PRO_5026741673" description="SusD-like N-terminal domain-containing protein" evidence="1">
    <location>
        <begin position="21"/>
        <end position="524"/>
    </location>
</feature>
<dbReference type="PROSITE" id="PS51257">
    <property type="entry name" value="PROKAR_LIPOPROTEIN"/>
    <property type="match status" value="1"/>
</dbReference>
<evidence type="ECO:0000256" key="1">
    <source>
        <dbReference type="SAM" id="SignalP"/>
    </source>
</evidence>
<dbReference type="Gene3D" id="1.25.40.390">
    <property type="match status" value="2"/>
</dbReference>
<keyword evidence="1" id="KW-0732">Signal</keyword>
<evidence type="ECO:0000259" key="2">
    <source>
        <dbReference type="Pfam" id="PF14322"/>
    </source>
</evidence>
<gene>
    <name evidence="3" type="ORF">PCLFYP37_02967</name>
</gene>
<dbReference type="AlphaFoldDB" id="A0A6N3F0Y4"/>
<accession>A0A6N3F0Y4</accession>
<dbReference type="SUPFAM" id="SSF48452">
    <property type="entry name" value="TPR-like"/>
    <property type="match status" value="1"/>
</dbReference>
<dbReference type="RefSeq" id="WP_412442713.1">
    <property type="nucleotide sequence ID" value="NZ_CACRUT010000016.1"/>
</dbReference>
<feature type="signal peptide" evidence="1">
    <location>
        <begin position="1"/>
        <end position="20"/>
    </location>
</feature>